<accession>A0ABT3CMH5</accession>
<dbReference type="Pfam" id="PF10910">
    <property type="entry name" value="Phage_gene29"/>
    <property type="match status" value="1"/>
</dbReference>
<organism evidence="1 2">
    <name type="scientific">Mycolicibacterium komossense</name>
    <dbReference type="NCBI Taxonomy" id="1779"/>
    <lineage>
        <taxon>Bacteria</taxon>
        <taxon>Bacillati</taxon>
        <taxon>Actinomycetota</taxon>
        <taxon>Actinomycetes</taxon>
        <taxon>Mycobacteriales</taxon>
        <taxon>Mycobacteriaceae</taxon>
        <taxon>Mycolicibacterium</taxon>
    </lineage>
</organism>
<reference evidence="1 2" key="1">
    <citation type="journal article" date="2022" name="BMC Genomics">
        <title>Comparative genome analysis of mycobacteria focusing on tRNA and non-coding RNA.</title>
        <authorList>
            <person name="Behra P.R.K."/>
            <person name="Pettersson B.M.F."/>
            <person name="Ramesh M."/>
            <person name="Das S."/>
            <person name="Dasgupta S."/>
            <person name="Kirsebom L.A."/>
        </authorList>
    </citation>
    <scope>NUCLEOTIDE SEQUENCE [LARGE SCALE GENOMIC DNA]</scope>
    <source>
        <strain evidence="1 2">DSM 44078</strain>
    </source>
</reference>
<name>A0ABT3CMH5_9MYCO</name>
<sequence>MGKASRLKRGKHSQRPRIPGIAESPYIDAFTTEEWEEARARADKLLLYFRDAVNALNGVIIGIDDATLQLLLLHAALAGVTQDDDLALIRRKVLPDETGRLVDAVEWIPKSFDTPEALLADAEEEARRRKAAMDVQHAQMSPDAKKAFDRMFRPAAERAFSAGTTHAARRFEADSDQTEEAKALRRQAERLRQEGKL</sequence>
<gene>
    <name evidence="1" type="ORF">H7J73_32100</name>
</gene>
<keyword evidence="2" id="KW-1185">Reference proteome</keyword>
<protein>
    <recommendedName>
        <fullName evidence="3">Tail assembly chaperone</fullName>
    </recommendedName>
</protein>
<dbReference type="InterPro" id="IPR021226">
    <property type="entry name" value="Phage_gene29"/>
</dbReference>
<evidence type="ECO:0008006" key="3">
    <source>
        <dbReference type="Google" id="ProtNLM"/>
    </source>
</evidence>
<evidence type="ECO:0000313" key="2">
    <source>
        <dbReference type="Proteomes" id="UP001526201"/>
    </source>
</evidence>
<dbReference type="RefSeq" id="WP_264071947.1">
    <property type="nucleotide sequence ID" value="NZ_JACKTY010000051.1"/>
</dbReference>
<dbReference type="Proteomes" id="UP001526201">
    <property type="component" value="Unassembled WGS sequence"/>
</dbReference>
<evidence type="ECO:0000313" key="1">
    <source>
        <dbReference type="EMBL" id="MCV7230660.1"/>
    </source>
</evidence>
<dbReference type="EMBL" id="JACKTY010000051">
    <property type="protein sequence ID" value="MCV7230660.1"/>
    <property type="molecule type" value="Genomic_DNA"/>
</dbReference>
<proteinExistence type="predicted"/>
<comment type="caution">
    <text evidence="1">The sequence shown here is derived from an EMBL/GenBank/DDBJ whole genome shotgun (WGS) entry which is preliminary data.</text>
</comment>